<dbReference type="PANTHER" id="PTHR45629:SF7">
    <property type="entry name" value="DNA EXCISION REPAIR PROTEIN ERCC-6-RELATED"/>
    <property type="match status" value="1"/>
</dbReference>
<evidence type="ECO:0000313" key="5">
    <source>
        <dbReference type="EMBL" id="CAD8206458.1"/>
    </source>
</evidence>
<feature type="domain" description="Helicase C-terminal" evidence="4">
    <location>
        <begin position="460"/>
        <end position="622"/>
    </location>
</feature>
<dbReference type="GO" id="GO:0000724">
    <property type="term" value="P:double-strand break repair via homologous recombination"/>
    <property type="evidence" value="ECO:0007669"/>
    <property type="project" value="TreeGrafter"/>
</dbReference>
<proteinExistence type="predicted"/>
<dbReference type="PROSITE" id="PS51192">
    <property type="entry name" value="HELICASE_ATP_BIND_1"/>
    <property type="match status" value="1"/>
</dbReference>
<dbReference type="GO" id="GO:0016787">
    <property type="term" value="F:hydrolase activity"/>
    <property type="evidence" value="ECO:0007669"/>
    <property type="project" value="UniProtKB-KW"/>
</dbReference>
<dbReference type="InterPro" id="IPR001650">
    <property type="entry name" value="Helicase_C-like"/>
</dbReference>
<protein>
    <submittedName>
        <fullName evidence="5">Uncharacterized protein</fullName>
    </submittedName>
</protein>
<name>A0A8S1Y1I5_PAROT</name>
<reference evidence="5" key="1">
    <citation type="submission" date="2021-01" db="EMBL/GenBank/DDBJ databases">
        <authorList>
            <consortium name="Genoscope - CEA"/>
            <person name="William W."/>
        </authorList>
    </citation>
    <scope>NUCLEOTIDE SEQUENCE</scope>
</reference>
<dbReference type="InterPro" id="IPR014001">
    <property type="entry name" value="Helicase_ATP-bd"/>
</dbReference>
<dbReference type="GO" id="GO:0005634">
    <property type="term" value="C:nucleus"/>
    <property type="evidence" value="ECO:0007669"/>
    <property type="project" value="TreeGrafter"/>
</dbReference>
<dbReference type="GO" id="GO:0007131">
    <property type="term" value="P:reciprocal meiotic recombination"/>
    <property type="evidence" value="ECO:0007669"/>
    <property type="project" value="TreeGrafter"/>
</dbReference>
<feature type="domain" description="Helicase ATP-binding" evidence="3">
    <location>
        <begin position="166"/>
        <end position="330"/>
    </location>
</feature>
<keyword evidence="1" id="KW-0378">Hydrolase</keyword>
<accession>A0A8S1Y1I5</accession>
<feature type="region of interest" description="Disordered" evidence="2">
    <location>
        <begin position="692"/>
        <end position="719"/>
    </location>
</feature>
<dbReference type="SMART" id="SM00490">
    <property type="entry name" value="HELICc"/>
    <property type="match status" value="1"/>
</dbReference>
<evidence type="ECO:0000259" key="3">
    <source>
        <dbReference type="PROSITE" id="PS51192"/>
    </source>
</evidence>
<dbReference type="EMBL" id="CAJJDP010000139">
    <property type="protein sequence ID" value="CAD8206458.1"/>
    <property type="molecule type" value="Genomic_DNA"/>
</dbReference>
<dbReference type="CDD" id="cd18793">
    <property type="entry name" value="SF2_C_SNF"/>
    <property type="match status" value="1"/>
</dbReference>
<dbReference type="PANTHER" id="PTHR45629">
    <property type="entry name" value="SNF2/RAD54 FAMILY MEMBER"/>
    <property type="match status" value="1"/>
</dbReference>
<keyword evidence="6" id="KW-1185">Reference proteome</keyword>
<evidence type="ECO:0000256" key="2">
    <source>
        <dbReference type="SAM" id="MobiDB-lite"/>
    </source>
</evidence>
<evidence type="ECO:0000259" key="4">
    <source>
        <dbReference type="PROSITE" id="PS51194"/>
    </source>
</evidence>
<feature type="compositionally biased region" description="Low complexity" evidence="2">
    <location>
        <begin position="703"/>
        <end position="715"/>
    </location>
</feature>
<dbReference type="Pfam" id="PF10382">
    <property type="entry name" value="ZGRF1-like_N"/>
    <property type="match status" value="1"/>
</dbReference>
<dbReference type="Proteomes" id="UP000683925">
    <property type="component" value="Unassembled WGS sequence"/>
</dbReference>
<dbReference type="OMA" id="KMICVEV"/>
<comment type="caution">
    <text evidence="5">The sequence shown here is derived from an EMBL/GenBank/DDBJ whole genome shotgun (WGS) entry which is preliminary data.</text>
</comment>
<evidence type="ECO:0000256" key="1">
    <source>
        <dbReference type="ARBA" id="ARBA00022801"/>
    </source>
</evidence>
<dbReference type="Pfam" id="PF00176">
    <property type="entry name" value="SNF2-rel_dom"/>
    <property type="match status" value="1"/>
</dbReference>
<dbReference type="OrthoDB" id="413460at2759"/>
<dbReference type="SMART" id="SM00487">
    <property type="entry name" value="DEXDc"/>
    <property type="match status" value="1"/>
</dbReference>
<dbReference type="Pfam" id="PF00271">
    <property type="entry name" value="Helicase_C"/>
    <property type="match status" value="1"/>
</dbReference>
<dbReference type="InterPro" id="IPR050496">
    <property type="entry name" value="SNF2_RAD54_helicase_repair"/>
</dbReference>
<dbReference type="GO" id="GO:0005524">
    <property type="term" value="F:ATP binding"/>
    <property type="evidence" value="ECO:0007669"/>
    <property type="project" value="InterPro"/>
</dbReference>
<evidence type="ECO:0000313" key="6">
    <source>
        <dbReference type="Proteomes" id="UP000683925"/>
    </source>
</evidence>
<dbReference type="InterPro" id="IPR000330">
    <property type="entry name" value="SNF2_N"/>
</dbReference>
<gene>
    <name evidence="5" type="ORF">POCTA_138.1.T1380041</name>
</gene>
<dbReference type="CDD" id="cd18004">
    <property type="entry name" value="DEXHc_RAD54"/>
    <property type="match status" value="1"/>
</dbReference>
<dbReference type="PROSITE" id="PS51194">
    <property type="entry name" value="HELICASE_CTER"/>
    <property type="match status" value="1"/>
</dbReference>
<dbReference type="GO" id="GO:0015616">
    <property type="term" value="F:DNA translocase activity"/>
    <property type="evidence" value="ECO:0007669"/>
    <property type="project" value="TreeGrafter"/>
</dbReference>
<organism evidence="5 6">
    <name type="scientific">Paramecium octaurelia</name>
    <dbReference type="NCBI Taxonomy" id="43137"/>
    <lineage>
        <taxon>Eukaryota</taxon>
        <taxon>Sar</taxon>
        <taxon>Alveolata</taxon>
        <taxon>Ciliophora</taxon>
        <taxon>Intramacronucleata</taxon>
        <taxon>Oligohymenophorea</taxon>
        <taxon>Peniculida</taxon>
        <taxon>Parameciidae</taxon>
        <taxon>Paramecium</taxon>
    </lineage>
</organism>
<dbReference type="AlphaFoldDB" id="A0A8S1Y1I5"/>
<sequence length="761" mass="88564">MPPFKQPKKQVTSIEKPVVEEQRPSTAYQVVYSRDIRKKKKQMFDGVLVIENQRMKLFDMESKQLFAGSDQIYDNISQYYMGQFYVELMNQISIDEFKSGKIFMAQPEPEQKVIVKPKKPFKSKQQPDVEPKFTILEGFDVDSFLYKQLRAHQIEGVRFMLECVTGKKGKSIRGCILADSMGLGKTLQAITLMWILIQSHEISKIVITCPVSLIGNWEKEIKKWLGPMRLQPLSAIGSKDEVNKQVKYFLYSPYNLLLTSYETFRNICNEIDKVIDLLICDEGHRLKNSNIKTVQAMNQLKCKRRIVLSGTPIQNNMKEFYACCDFVNPGIFSSYKTFKLVFQDPIEMSMEKGSSAESVELGKLRSQELSSLTSQFILRRKPEILSKFLPSKFEYLMFCTMTPQQQVLYKRSLQLCPNSVMMQLNLLRKVTTHPKLIEDDESQAAEKLVVQDYQSVKFNCLKIIVDQCKEQNEKVVINSYYRQTLDQIEHNLIQWNLKFLRLDGKVVQKQRLTLVDEFNKDKDITVFLLNGKSGGTGLNLVGANKMICVEVDWNPANDSQVMGRIWRDGQQKQVHIYRLITCGTYEEKIMQRQLTKENLSQNIVDEKSLQNQFTTEELKDLLTYKDSQKCYIFDQSDKLEAEHDYPTDLNKFVVLVKIHKTQSCIPNEFDNQNTFLEKAIEEPQNIQYLDNDEIPESQDDNSQQEQQEQQEIQEPPEQEVFKDITNQLQNVNLHEQHDKNDEQQADFPLAKINICDLSFLD</sequence>
<dbReference type="InterPro" id="IPR018838">
    <property type="entry name" value="ZGRF1-like_N"/>
</dbReference>
<dbReference type="InterPro" id="IPR049730">
    <property type="entry name" value="SNF2/RAD54-like_C"/>
</dbReference>